<evidence type="ECO:0000313" key="4">
    <source>
        <dbReference type="Proteomes" id="UP000428333"/>
    </source>
</evidence>
<dbReference type="PANTHER" id="PTHR31811:SF0">
    <property type="entry name" value="TRNA A64-2'-O-RIBOSYLPHOSPHATE TRANSFERASE"/>
    <property type="match status" value="1"/>
</dbReference>
<feature type="domain" description="Rit1 DUSP-like" evidence="1">
    <location>
        <begin position="291"/>
        <end position="365"/>
    </location>
</feature>
<dbReference type="AlphaFoldDB" id="A0A6A4M2D7"/>
<evidence type="ECO:0000259" key="2">
    <source>
        <dbReference type="Pfam" id="PF17184"/>
    </source>
</evidence>
<dbReference type="GO" id="GO:0005737">
    <property type="term" value="C:cytoplasm"/>
    <property type="evidence" value="ECO:0007669"/>
    <property type="project" value="TreeGrafter"/>
</dbReference>
<evidence type="ECO:0000313" key="3">
    <source>
        <dbReference type="EMBL" id="KAE9464490.1"/>
    </source>
</evidence>
<dbReference type="PANTHER" id="PTHR31811">
    <property type="entry name" value="TRNA A64-2'-O-RIBOSYLPHOSPHATE TRANSFERASE"/>
    <property type="match status" value="1"/>
</dbReference>
<feature type="non-terminal residue" evidence="3">
    <location>
        <position position="1"/>
    </location>
</feature>
<feature type="domain" description="Rit1 N-terminal" evidence="2">
    <location>
        <begin position="111"/>
        <end position="199"/>
    </location>
</feature>
<organism evidence="3 4">
    <name type="scientific">Rhododendron williamsianum</name>
    <dbReference type="NCBI Taxonomy" id="262921"/>
    <lineage>
        <taxon>Eukaryota</taxon>
        <taxon>Viridiplantae</taxon>
        <taxon>Streptophyta</taxon>
        <taxon>Embryophyta</taxon>
        <taxon>Tracheophyta</taxon>
        <taxon>Spermatophyta</taxon>
        <taxon>Magnoliopsida</taxon>
        <taxon>eudicotyledons</taxon>
        <taxon>Gunneridae</taxon>
        <taxon>Pentapetalae</taxon>
        <taxon>asterids</taxon>
        <taxon>Ericales</taxon>
        <taxon>Ericaceae</taxon>
        <taxon>Ericoideae</taxon>
        <taxon>Rhodoreae</taxon>
        <taxon>Rhododendron</taxon>
    </lineage>
</organism>
<reference evidence="3 4" key="1">
    <citation type="journal article" date="2019" name="Genome Biol. Evol.">
        <title>The Rhododendron genome and chromosomal organization provide insight into shared whole-genome duplications across the heath family (Ericaceae).</title>
        <authorList>
            <person name="Soza V.L."/>
            <person name="Lindsley D."/>
            <person name="Waalkes A."/>
            <person name="Ramage E."/>
            <person name="Patwardhan R.P."/>
            <person name="Burton J.N."/>
            <person name="Adey A."/>
            <person name="Kumar A."/>
            <person name="Qiu R."/>
            <person name="Shendure J."/>
            <person name="Hall B."/>
        </authorList>
    </citation>
    <scope>NUCLEOTIDE SEQUENCE [LARGE SCALE GENOMIC DNA]</scope>
    <source>
        <strain evidence="3">RSF 1966-606</strain>
    </source>
</reference>
<dbReference type="InterPro" id="IPR033449">
    <property type="entry name" value="Rit1_N"/>
</dbReference>
<dbReference type="GO" id="GO:0043399">
    <property type="term" value="F:tRNA adenosine(64)-2'-O-ribosylphosphate transferase activity"/>
    <property type="evidence" value="ECO:0007669"/>
    <property type="project" value="InterPro"/>
</dbReference>
<evidence type="ECO:0000259" key="1">
    <source>
        <dbReference type="Pfam" id="PF04179"/>
    </source>
</evidence>
<dbReference type="OrthoDB" id="45256at2759"/>
<name>A0A6A4M2D7_9ERIC</name>
<dbReference type="Pfam" id="PF04179">
    <property type="entry name" value="Init_tRNA_PT"/>
    <property type="match status" value="1"/>
</dbReference>
<dbReference type="InterPro" id="IPR033421">
    <property type="entry name" value="Rit1_DUSP-like"/>
</dbReference>
<dbReference type="GO" id="GO:0019988">
    <property type="term" value="P:charged-tRNA amino acid modification"/>
    <property type="evidence" value="ECO:0007669"/>
    <property type="project" value="InterPro"/>
</dbReference>
<keyword evidence="4" id="KW-1185">Reference proteome</keyword>
<dbReference type="Pfam" id="PF17184">
    <property type="entry name" value="Rit1_C"/>
    <property type="match status" value="2"/>
</dbReference>
<sequence>MEDERLSIYRASRTIKRRENSLYNALRSIYEDSIFVGEIALLWPELPLLANLRCGLWYSSQFQSNCYFKSTDGHTNNWSFNTSRLNLHVALLAGISLSKLYIHTGQGLPDWDCSLHLPLWVSETEEIAIEDRLEVWTKELESCGADITSLASSLKKPLRPLWISQKTVIWLNEVPECSSWDFTPIILISASSSSGNFQQGLPQSLVGIIYLELEMMKKVGLGSIPCTKGQNAPQIPMKPSESSGRFSLFYAEEPKMGCDIPCVTSVASFGDNCKIFWLGSTNLAVGATCFGEDISICVSLAIITSLFTDEVFLSRTSLTGLFDDGKSFSQTCITKFEMRKRLVFICKYAINARPSRGNLKQVFNFINGGSVDFFHDTVVDLQGGKMVVFC</sequence>
<dbReference type="Proteomes" id="UP000428333">
    <property type="component" value="Linkage Group LG02"/>
</dbReference>
<evidence type="ECO:0008006" key="5">
    <source>
        <dbReference type="Google" id="ProtNLM"/>
    </source>
</evidence>
<comment type="caution">
    <text evidence="3">The sequence shown here is derived from an EMBL/GenBank/DDBJ whole genome shotgun (WGS) entry which is preliminary data.</text>
</comment>
<gene>
    <name evidence="3" type="ORF">C3L33_03602</name>
</gene>
<accession>A0A6A4M2D7</accession>
<protein>
    <recommendedName>
        <fullName evidence="5">Rit1 N-terminal domain-containing protein</fullName>
    </recommendedName>
</protein>
<feature type="domain" description="Rit1 N-terminal" evidence="2">
    <location>
        <begin position="15"/>
        <end position="93"/>
    </location>
</feature>
<dbReference type="InterPro" id="IPR007306">
    <property type="entry name" value="Rit1"/>
</dbReference>
<dbReference type="EMBL" id="QEFC01000333">
    <property type="protein sequence ID" value="KAE9464490.1"/>
    <property type="molecule type" value="Genomic_DNA"/>
</dbReference>
<proteinExistence type="predicted"/>